<organism evidence="1 2">
    <name type="scientific">Marasmiellus scandens</name>
    <dbReference type="NCBI Taxonomy" id="2682957"/>
    <lineage>
        <taxon>Eukaryota</taxon>
        <taxon>Fungi</taxon>
        <taxon>Dikarya</taxon>
        <taxon>Basidiomycota</taxon>
        <taxon>Agaricomycotina</taxon>
        <taxon>Agaricomycetes</taxon>
        <taxon>Agaricomycetidae</taxon>
        <taxon>Agaricales</taxon>
        <taxon>Marasmiineae</taxon>
        <taxon>Omphalotaceae</taxon>
        <taxon>Marasmiellus</taxon>
    </lineage>
</organism>
<dbReference type="Proteomes" id="UP001498398">
    <property type="component" value="Unassembled WGS sequence"/>
</dbReference>
<dbReference type="EMBL" id="JBANRG010000114">
    <property type="protein sequence ID" value="KAK7434951.1"/>
    <property type="molecule type" value="Genomic_DNA"/>
</dbReference>
<comment type="caution">
    <text evidence="1">The sequence shown here is derived from an EMBL/GenBank/DDBJ whole genome shotgun (WGS) entry which is preliminary data.</text>
</comment>
<accession>A0ABR1IME1</accession>
<protein>
    <submittedName>
        <fullName evidence="1">Uncharacterized protein</fullName>
    </submittedName>
</protein>
<evidence type="ECO:0000313" key="1">
    <source>
        <dbReference type="EMBL" id="KAK7434951.1"/>
    </source>
</evidence>
<proteinExistence type="predicted"/>
<keyword evidence="2" id="KW-1185">Reference proteome</keyword>
<sequence length="234" mass="25939">MSMDGLGGDFIISVSIPVVRLAEMVEPRALRAWDQADEIGLERGRKTVPSRPSHFGMDSGVYPYPFSAGGEMKLKFKVGLSPSYKPSQENAKEACRNFGLIVNDAEDELEAEKERERLEKEAVGLLWDEDMDAPFDIEQGEREEEVVEETLGPIRKRWGLGWAGAEVLLGECERMQLGAKFVMNPSGQAILAADKEEGKTYQQGQGGLPLIEILRQQKQGGEDQINLPLTALVF</sequence>
<gene>
    <name evidence="1" type="ORF">VKT23_019954</name>
</gene>
<name>A0ABR1IME1_9AGAR</name>
<evidence type="ECO:0000313" key="2">
    <source>
        <dbReference type="Proteomes" id="UP001498398"/>
    </source>
</evidence>
<reference evidence="1 2" key="1">
    <citation type="submission" date="2024-01" db="EMBL/GenBank/DDBJ databases">
        <title>A draft genome for the cacao thread blight pathogen Marasmiellus scandens.</title>
        <authorList>
            <person name="Baruah I.K."/>
            <person name="Leung J."/>
            <person name="Bukari Y."/>
            <person name="Amoako-Attah I."/>
            <person name="Meinhardt L.W."/>
            <person name="Bailey B.A."/>
            <person name="Cohen S.P."/>
        </authorList>
    </citation>
    <scope>NUCLEOTIDE SEQUENCE [LARGE SCALE GENOMIC DNA]</scope>
    <source>
        <strain evidence="1 2">GH-19</strain>
    </source>
</reference>